<proteinExistence type="predicted"/>
<organism evidence="2 3">
    <name type="scientific">Lithospermum erythrorhizon</name>
    <name type="common">Purple gromwell</name>
    <name type="synonym">Lithospermum officinale var. erythrorhizon</name>
    <dbReference type="NCBI Taxonomy" id="34254"/>
    <lineage>
        <taxon>Eukaryota</taxon>
        <taxon>Viridiplantae</taxon>
        <taxon>Streptophyta</taxon>
        <taxon>Embryophyta</taxon>
        <taxon>Tracheophyta</taxon>
        <taxon>Spermatophyta</taxon>
        <taxon>Magnoliopsida</taxon>
        <taxon>eudicotyledons</taxon>
        <taxon>Gunneridae</taxon>
        <taxon>Pentapetalae</taxon>
        <taxon>asterids</taxon>
        <taxon>lamiids</taxon>
        <taxon>Boraginales</taxon>
        <taxon>Boraginaceae</taxon>
        <taxon>Boraginoideae</taxon>
        <taxon>Lithospermeae</taxon>
        <taxon>Lithospermum</taxon>
    </lineage>
</organism>
<feature type="compositionally biased region" description="Polar residues" evidence="1">
    <location>
        <begin position="17"/>
        <end position="33"/>
    </location>
</feature>
<evidence type="ECO:0000256" key="1">
    <source>
        <dbReference type="SAM" id="MobiDB-lite"/>
    </source>
</evidence>
<gene>
    <name evidence="2" type="ORF">LIER_36412</name>
</gene>
<feature type="region of interest" description="Disordered" evidence="1">
    <location>
        <begin position="1"/>
        <end position="74"/>
    </location>
</feature>
<dbReference type="AlphaFoldDB" id="A0AAV3P6C9"/>
<dbReference type="EMBL" id="BAABME010016664">
    <property type="protein sequence ID" value="GAA0146911.1"/>
    <property type="molecule type" value="Genomic_DNA"/>
</dbReference>
<accession>A0AAV3P6C9</accession>
<comment type="caution">
    <text evidence="2">The sequence shown here is derived from an EMBL/GenBank/DDBJ whole genome shotgun (WGS) entry which is preliminary data.</text>
</comment>
<name>A0AAV3P6C9_LITER</name>
<keyword evidence="3" id="KW-1185">Reference proteome</keyword>
<protein>
    <submittedName>
        <fullName evidence="2">Uncharacterized protein</fullName>
    </submittedName>
</protein>
<dbReference type="Proteomes" id="UP001454036">
    <property type="component" value="Unassembled WGS sequence"/>
</dbReference>
<evidence type="ECO:0000313" key="3">
    <source>
        <dbReference type="Proteomes" id="UP001454036"/>
    </source>
</evidence>
<evidence type="ECO:0000313" key="2">
    <source>
        <dbReference type="EMBL" id="GAA0146911.1"/>
    </source>
</evidence>
<sequence length="97" mass="9673">MGCDFGRAKGGGGPVTDGSSMTPTIAPTLSPQASVDPFSPTYTTSTGLTPAGTEAPTTIENAERRPSDNNPAASSAALDKVSLLLLAMLGAVVLGCY</sequence>
<reference evidence="2 3" key="1">
    <citation type="submission" date="2024-01" db="EMBL/GenBank/DDBJ databases">
        <title>The complete chloroplast genome sequence of Lithospermum erythrorhizon: insights into the phylogenetic relationship among Boraginaceae species and the maternal lineages of purple gromwells.</title>
        <authorList>
            <person name="Okada T."/>
            <person name="Watanabe K."/>
        </authorList>
    </citation>
    <scope>NUCLEOTIDE SEQUENCE [LARGE SCALE GENOMIC DNA]</scope>
</reference>